<reference evidence="4 5" key="1">
    <citation type="submission" date="2019-08" db="EMBL/GenBank/DDBJ databases">
        <title>Amphibian skin-associated Pigmentiphaga: genome sequence and occurrence across geography and hosts.</title>
        <authorList>
            <person name="Bletz M.C."/>
            <person name="Bunk B."/>
            <person name="Sproeer C."/>
            <person name="Biwer P."/>
            <person name="Reiter S."/>
            <person name="Rabemananjara F.C.E."/>
            <person name="Schulz S."/>
            <person name="Overmann J."/>
            <person name="Vences M."/>
        </authorList>
    </citation>
    <scope>NUCLEOTIDE SEQUENCE [LARGE SCALE GENOMIC DNA]</scope>
    <source>
        <strain evidence="4 5">Mada1488</strain>
    </source>
</reference>
<dbReference type="GO" id="GO:0016787">
    <property type="term" value="F:hydrolase activity"/>
    <property type="evidence" value="ECO:0007669"/>
    <property type="project" value="UniProtKB-KW"/>
</dbReference>
<dbReference type="OrthoDB" id="5417595at2"/>
<dbReference type="Pfam" id="PF00293">
    <property type="entry name" value="NUDIX"/>
    <property type="match status" value="1"/>
</dbReference>
<dbReference type="PANTHER" id="PTHR43222:SF2">
    <property type="entry name" value="NUDIX HYDROLASE 23, CHLOROPLASTIC"/>
    <property type="match status" value="1"/>
</dbReference>
<feature type="domain" description="Nudix hydrolase" evidence="3">
    <location>
        <begin position="55"/>
        <end position="178"/>
    </location>
</feature>
<dbReference type="InterPro" id="IPR020084">
    <property type="entry name" value="NUDIX_hydrolase_CS"/>
</dbReference>
<keyword evidence="5" id="KW-1185">Reference proteome</keyword>
<proteinExistence type="predicted"/>
<evidence type="ECO:0000259" key="3">
    <source>
        <dbReference type="PROSITE" id="PS51462"/>
    </source>
</evidence>
<gene>
    <name evidence="4" type="ORF">FXN63_15155</name>
</gene>
<accession>A0A5C0AZB5</accession>
<dbReference type="PROSITE" id="PS00893">
    <property type="entry name" value="NUDIX_BOX"/>
    <property type="match status" value="1"/>
</dbReference>
<dbReference type="PANTHER" id="PTHR43222">
    <property type="entry name" value="NUDIX HYDROLASE 23"/>
    <property type="match status" value="1"/>
</dbReference>
<protein>
    <submittedName>
        <fullName evidence="4">NUDIX hydrolase</fullName>
    </submittedName>
</protein>
<dbReference type="InterPro" id="IPR015797">
    <property type="entry name" value="NUDIX_hydrolase-like_dom_sf"/>
</dbReference>
<evidence type="ECO:0000313" key="4">
    <source>
        <dbReference type="EMBL" id="QEI07026.1"/>
    </source>
</evidence>
<organism evidence="4 5">
    <name type="scientific">Pigmentiphaga aceris</name>
    <dbReference type="NCBI Taxonomy" id="1940612"/>
    <lineage>
        <taxon>Bacteria</taxon>
        <taxon>Pseudomonadati</taxon>
        <taxon>Pseudomonadota</taxon>
        <taxon>Betaproteobacteria</taxon>
        <taxon>Burkholderiales</taxon>
        <taxon>Alcaligenaceae</taxon>
        <taxon>Pigmentiphaga</taxon>
    </lineage>
</organism>
<dbReference type="SUPFAM" id="SSF55811">
    <property type="entry name" value="Nudix"/>
    <property type="match status" value="1"/>
</dbReference>
<dbReference type="AlphaFoldDB" id="A0A5C0AZB5"/>
<evidence type="ECO:0000256" key="1">
    <source>
        <dbReference type="ARBA" id="ARBA00001946"/>
    </source>
</evidence>
<keyword evidence="2 4" id="KW-0378">Hydrolase</keyword>
<dbReference type="CDD" id="cd04511">
    <property type="entry name" value="NUDIX_Hydrolase"/>
    <property type="match status" value="1"/>
</dbReference>
<dbReference type="InterPro" id="IPR000086">
    <property type="entry name" value="NUDIX_hydrolase_dom"/>
</dbReference>
<dbReference type="Pfam" id="PF14803">
    <property type="entry name" value="Zn_ribbon_Nudix"/>
    <property type="match status" value="1"/>
</dbReference>
<dbReference type="Gene3D" id="2.20.70.10">
    <property type="match status" value="1"/>
</dbReference>
<evidence type="ECO:0000256" key="2">
    <source>
        <dbReference type="ARBA" id="ARBA00022801"/>
    </source>
</evidence>
<dbReference type="Gene3D" id="3.90.79.10">
    <property type="entry name" value="Nucleoside Triphosphate Pyrophosphohydrolase"/>
    <property type="match status" value="1"/>
</dbReference>
<dbReference type="KEGG" id="pacr:FXN63_15155"/>
<dbReference type="PROSITE" id="PS51462">
    <property type="entry name" value="NUDIX"/>
    <property type="match status" value="1"/>
</dbReference>
<evidence type="ECO:0000313" key="5">
    <source>
        <dbReference type="Proteomes" id="UP000325161"/>
    </source>
</evidence>
<comment type="cofactor">
    <cofactor evidence="1">
        <name>Mg(2+)</name>
        <dbReference type="ChEBI" id="CHEBI:18420"/>
    </cofactor>
</comment>
<dbReference type="EMBL" id="CP043046">
    <property type="protein sequence ID" value="QEI07026.1"/>
    <property type="molecule type" value="Genomic_DNA"/>
</dbReference>
<name>A0A5C0AZB5_9BURK</name>
<dbReference type="InterPro" id="IPR029401">
    <property type="entry name" value="Nudix_N"/>
</dbReference>
<dbReference type="Proteomes" id="UP000325161">
    <property type="component" value="Chromosome"/>
</dbReference>
<sequence length="204" mass="22764">MTAPPRALDPLTYFPAPRLQHFCSQCGTPVTYRVPADDNRERALCDHCGAVHYQNPRLVVGTVPVWGEHVLLCRRAIEPRHGYWTLPAGFMELGETTLQGAERETQEEAGARVEMGNLFTMIDVPSAEQVHVFYLARLLDTDFAPGPESLETQLFLEADIPWEELAFRTVSTTLELFFEDRRKGSFGVHTPTLAPLRAAVPAGS</sequence>
<dbReference type="RefSeq" id="WP_148816073.1">
    <property type="nucleotide sequence ID" value="NZ_CP043046.1"/>
</dbReference>